<dbReference type="SMART" id="SM00906">
    <property type="entry name" value="Fungal_trans"/>
    <property type="match status" value="1"/>
</dbReference>
<feature type="region of interest" description="Disordered" evidence="8">
    <location>
        <begin position="66"/>
        <end position="130"/>
    </location>
</feature>
<dbReference type="Pfam" id="PF04082">
    <property type="entry name" value="Fungal_trans"/>
    <property type="match status" value="1"/>
</dbReference>
<dbReference type="PANTHER" id="PTHR47782">
    <property type="entry name" value="ZN(II)2CYS6 TRANSCRIPTION FACTOR (EUROFUNG)-RELATED"/>
    <property type="match status" value="1"/>
</dbReference>
<evidence type="ECO:0000256" key="8">
    <source>
        <dbReference type="SAM" id="MobiDB-lite"/>
    </source>
</evidence>
<keyword evidence="2" id="KW-0479">Metal-binding</keyword>
<organism evidence="10 11">
    <name type="scientific">Trichomonascus ciferrii</name>
    <dbReference type="NCBI Taxonomy" id="44093"/>
    <lineage>
        <taxon>Eukaryota</taxon>
        <taxon>Fungi</taxon>
        <taxon>Dikarya</taxon>
        <taxon>Ascomycota</taxon>
        <taxon>Saccharomycotina</taxon>
        <taxon>Dipodascomycetes</taxon>
        <taxon>Dipodascales</taxon>
        <taxon>Trichomonascaceae</taxon>
        <taxon>Trichomonascus</taxon>
        <taxon>Trichomonascus ciferrii complex</taxon>
    </lineage>
</organism>
<feature type="domain" description="Zn(2)-C6 fungal-type" evidence="9">
    <location>
        <begin position="16"/>
        <end position="46"/>
    </location>
</feature>
<dbReference type="PROSITE" id="PS50048">
    <property type="entry name" value="ZN2_CY6_FUNGAL_2"/>
    <property type="match status" value="1"/>
</dbReference>
<comment type="subcellular location">
    <subcellularLocation>
        <location evidence="1">Nucleus</location>
    </subcellularLocation>
</comment>
<dbReference type="SMART" id="SM00066">
    <property type="entry name" value="GAL4"/>
    <property type="match status" value="1"/>
</dbReference>
<evidence type="ECO:0000256" key="5">
    <source>
        <dbReference type="ARBA" id="ARBA00023125"/>
    </source>
</evidence>
<dbReference type="VEuPathDB" id="FungiDB:TRICI_003940"/>
<evidence type="ECO:0000256" key="2">
    <source>
        <dbReference type="ARBA" id="ARBA00022723"/>
    </source>
</evidence>
<dbReference type="CDD" id="cd12148">
    <property type="entry name" value="fungal_TF_MHR"/>
    <property type="match status" value="1"/>
</dbReference>
<dbReference type="Proteomes" id="UP000761534">
    <property type="component" value="Unassembled WGS sequence"/>
</dbReference>
<dbReference type="InterPro" id="IPR052202">
    <property type="entry name" value="Yeast_MetPath_Reg"/>
</dbReference>
<comment type="caution">
    <text evidence="10">The sequence shown here is derived from an EMBL/GenBank/DDBJ whole genome shotgun (WGS) entry which is preliminary data.</text>
</comment>
<dbReference type="AlphaFoldDB" id="A0A642V2I8"/>
<keyword evidence="5" id="KW-0238">DNA-binding</keyword>
<dbReference type="OrthoDB" id="189997at2759"/>
<dbReference type="GO" id="GO:0043565">
    <property type="term" value="F:sequence-specific DNA binding"/>
    <property type="evidence" value="ECO:0007669"/>
    <property type="project" value="TreeGrafter"/>
</dbReference>
<dbReference type="PROSITE" id="PS00463">
    <property type="entry name" value="ZN2_CY6_FUNGAL_1"/>
    <property type="match status" value="1"/>
</dbReference>
<keyword evidence="3" id="KW-0862">Zinc</keyword>
<evidence type="ECO:0000256" key="4">
    <source>
        <dbReference type="ARBA" id="ARBA00023015"/>
    </source>
</evidence>
<dbReference type="Gene3D" id="4.10.240.10">
    <property type="entry name" value="Zn(2)-C6 fungal-type DNA-binding domain"/>
    <property type="match status" value="1"/>
</dbReference>
<dbReference type="GO" id="GO:0000981">
    <property type="term" value="F:DNA-binding transcription factor activity, RNA polymerase II-specific"/>
    <property type="evidence" value="ECO:0007669"/>
    <property type="project" value="InterPro"/>
</dbReference>
<keyword evidence="4" id="KW-0805">Transcription regulation</keyword>
<evidence type="ECO:0000256" key="6">
    <source>
        <dbReference type="ARBA" id="ARBA00023163"/>
    </source>
</evidence>
<dbReference type="SUPFAM" id="SSF57701">
    <property type="entry name" value="Zn2/Cys6 DNA-binding domain"/>
    <property type="match status" value="1"/>
</dbReference>
<dbReference type="CDD" id="cd00067">
    <property type="entry name" value="GAL4"/>
    <property type="match status" value="1"/>
</dbReference>
<dbReference type="GO" id="GO:0045944">
    <property type="term" value="P:positive regulation of transcription by RNA polymerase II"/>
    <property type="evidence" value="ECO:0007669"/>
    <property type="project" value="TreeGrafter"/>
</dbReference>
<evidence type="ECO:0000259" key="9">
    <source>
        <dbReference type="PROSITE" id="PS50048"/>
    </source>
</evidence>
<keyword evidence="11" id="KW-1185">Reference proteome</keyword>
<protein>
    <recommendedName>
        <fullName evidence="9">Zn(2)-C6 fungal-type domain-containing protein</fullName>
    </recommendedName>
</protein>
<dbReference type="GO" id="GO:0005634">
    <property type="term" value="C:nucleus"/>
    <property type="evidence" value="ECO:0007669"/>
    <property type="project" value="UniProtKB-SubCell"/>
</dbReference>
<evidence type="ECO:0000256" key="1">
    <source>
        <dbReference type="ARBA" id="ARBA00004123"/>
    </source>
</evidence>
<dbReference type="InterPro" id="IPR001138">
    <property type="entry name" value="Zn2Cys6_DnaBD"/>
</dbReference>
<evidence type="ECO:0000256" key="3">
    <source>
        <dbReference type="ARBA" id="ARBA00022833"/>
    </source>
</evidence>
<name>A0A642V2I8_9ASCO</name>
<dbReference type="GO" id="GO:0006351">
    <property type="term" value="P:DNA-templated transcription"/>
    <property type="evidence" value="ECO:0007669"/>
    <property type="project" value="InterPro"/>
</dbReference>
<evidence type="ECO:0000313" key="10">
    <source>
        <dbReference type="EMBL" id="KAA8911059.1"/>
    </source>
</evidence>
<sequence>MSEASSGGNYQRRLPACRRCRSRKTKCDTLLPSCSNCVKAGVECVNNDRILGRAVSRSYLWSLEEQRAQAGEENPEPEETGDQSSERKRRRTNSDGPPPVQNHSPESPERWTSGERSDTEDSPSPISDNRHTVDALLVSTLGEGADVNEDLTSGIRQYSGSGGGRGDREKFIERENMAVAKLGRDFLKQGRKNITRNRATDVTAYSHTMLSRLAKRYFTWMNSAHPVMHECMFHLQMEGYRSNPESVSHLDVFQVNMVVAISLASISRPHLSTSEIGRIAHEFWKKANKSLNQALSARGIQKLQNILLMLQYTLLVPKAGNLWQLCGSAMRSATEMGLHTEPNPSQAPDPLSLDLRRRVFWTCYCIDRILATVMGRPTGVADDWITTEMPALVEDRNITVNGIHPGPTCQLKAAQVQQVRICKLQSEIHGRLYAASKRKRLQLPTDDLEVWSWQMYDQLRLWRNTFEFATPLITKEWTELQFHISIVLLFRPSPNRPHPSYEALHVAFHSAGEAMRLVKLMHRDLSAVFSWLTVQNLFMCGLTFVNSLKELMERRTPRGLCIPSVEVFLQIQACSSMLETMSSLEAGSNERIRNVFEMASSNVLHSLSDIQPNQRSEGCIWAQIAKSDNLAIQRPTNVIPLQQYSAVLEECNTQGPGNPAANSKHFHNHDIDAAPTIGMLDSPVDTSLYIPTRNNRPLQHQEPQVPAVTDYHESPQPLTPALQQSEPPRNPSEMPNWSDEIFDEELERWFLYPFPEVSPPLSAFSDQLSID</sequence>
<reference evidence="10" key="1">
    <citation type="journal article" date="2019" name="G3 (Bethesda)">
        <title>Genome Assemblies of Two Rare Opportunistic Yeast Pathogens: Diutina rugosa (syn. Candida rugosa) and Trichomonascus ciferrii (syn. Candida ciferrii).</title>
        <authorList>
            <person name="Mixao V."/>
            <person name="Saus E."/>
            <person name="Hansen A.P."/>
            <person name="Lass-Florl C."/>
            <person name="Gabaldon T."/>
        </authorList>
    </citation>
    <scope>NUCLEOTIDE SEQUENCE</scope>
    <source>
        <strain evidence="10">CBS 4856</strain>
    </source>
</reference>
<accession>A0A642V2I8</accession>
<evidence type="ECO:0000256" key="7">
    <source>
        <dbReference type="ARBA" id="ARBA00023242"/>
    </source>
</evidence>
<dbReference type="InterPro" id="IPR036864">
    <property type="entry name" value="Zn2-C6_fun-type_DNA-bd_sf"/>
</dbReference>
<dbReference type="EMBL" id="SWFS01000295">
    <property type="protein sequence ID" value="KAA8911059.1"/>
    <property type="molecule type" value="Genomic_DNA"/>
</dbReference>
<feature type="compositionally biased region" description="Basic and acidic residues" evidence="8">
    <location>
        <begin position="106"/>
        <end position="119"/>
    </location>
</feature>
<keyword evidence="7" id="KW-0539">Nucleus</keyword>
<keyword evidence="6" id="KW-0804">Transcription</keyword>
<feature type="region of interest" description="Disordered" evidence="8">
    <location>
        <begin position="694"/>
        <end position="737"/>
    </location>
</feature>
<dbReference type="Pfam" id="PF00172">
    <property type="entry name" value="Zn_clus"/>
    <property type="match status" value="1"/>
</dbReference>
<dbReference type="PANTHER" id="PTHR47782:SF1">
    <property type="entry name" value="PYRIMIDINE PATHWAY REGULATORY PROTEIN 1"/>
    <property type="match status" value="1"/>
</dbReference>
<evidence type="ECO:0000313" key="11">
    <source>
        <dbReference type="Proteomes" id="UP000761534"/>
    </source>
</evidence>
<dbReference type="GO" id="GO:0008270">
    <property type="term" value="F:zinc ion binding"/>
    <property type="evidence" value="ECO:0007669"/>
    <property type="project" value="InterPro"/>
</dbReference>
<proteinExistence type="predicted"/>
<gene>
    <name evidence="10" type="ORF">TRICI_003940</name>
</gene>
<dbReference type="InterPro" id="IPR007219">
    <property type="entry name" value="XnlR_reg_dom"/>
</dbReference>